<gene>
    <name evidence="3" type="ORF">SMUL_1881</name>
</gene>
<keyword evidence="3" id="KW-0547">Nucleotide-binding</keyword>
<reference evidence="3 4" key="1">
    <citation type="journal article" date="2014" name="Environ. Microbiol.">
        <title>Insights into organohalide respiration and the versatile catabolism of Sulfurospirillum multivorans gained from comparative genomics and physiological studies.</title>
        <authorList>
            <person name="Goris T."/>
            <person name="Schubert T."/>
            <person name="Gadkari J."/>
            <person name="Wubet T."/>
            <person name="Tarkka M."/>
            <person name="Buscot F."/>
            <person name="Adrian L."/>
            <person name="Diekert G."/>
        </authorList>
    </citation>
    <scope>NUCLEOTIDE SEQUENCE [LARGE SCALE GENOMIC DNA]</scope>
    <source>
        <strain evidence="4">DM 12446 / JCM 15788 / NBRC 109480</strain>
    </source>
</reference>
<dbReference type="InterPro" id="IPR014001">
    <property type="entry name" value="Helicase_ATP-bd"/>
</dbReference>
<dbReference type="SMART" id="SM00487">
    <property type="entry name" value="DEXDc"/>
    <property type="match status" value="1"/>
</dbReference>
<evidence type="ECO:0000313" key="3">
    <source>
        <dbReference type="EMBL" id="AHJ13136.1"/>
    </source>
</evidence>
<dbReference type="GO" id="GO:0006281">
    <property type="term" value="P:DNA repair"/>
    <property type="evidence" value="ECO:0007669"/>
    <property type="project" value="TreeGrafter"/>
</dbReference>
<keyword evidence="3" id="KW-0067">ATP-binding</keyword>
<dbReference type="InterPro" id="IPR027417">
    <property type="entry name" value="P-loop_NTPase"/>
</dbReference>
<dbReference type="PANTHER" id="PTHR45766">
    <property type="entry name" value="DNA ANNEALING HELICASE AND ENDONUCLEASE ZRANB3 FAMILY MEMBER"/>
    <property type="match status" value="1"/>
</dbReference>
<accession>A0AA86APD0</accession>
<dbReference type="EMBL" id="CP007201">
    <property type="protein sequence ID" value="AHJ13136.1"/>
    <property type="molecule type" value="Genomic_DNA"/>
</dbReference>
<dbReference type="SUPFAM" id="SSF52540">
    <property type="entry name" value="P-loop containing nucleoside triphosphate hydrolases"/>
    <property type="match status" value="2"/>
</dbReference>
<feature type="domain" description="Helicase ATP-binding" evidence="2">
    <location>
        <begin position="129"/>
        <end position="283"/>
    </location>
</feature>
<keyword evidence="3" id="KW-0347">Helicase</keyword>
<dbReference type="GO" id="GO:0005524">
    <property type="term" value="F:ATP binding"/>
    <property type="evidence" value="ECO:0007669"/>
    <property type="project" value="InterPro"/>
</dbReference>
<proteinExistence type="predicted"/>
<protein>
    <submittedName>
        <fullName evidence="3">SWI/SNF family helicase</fullName>
    </submittedName>
</protein>
<dbReference type="Proteomes" id="UP000019322">
    <property type="component" value="Chromosome"/>
</dbReference>
<dbReference type="GO" id="GO:0031297">
    <property type="term" value="P:replication fork processing"/>
    <property type="evidence" value="ECO:0007669"/>
    <property type="project" value="TreeGrafter"/>
</dbReference>
<dbReference type="Pfam" id="PF00176">
    <property type="entry name" value="SNF2-rel_dom"/>
    <property type="match status" value="1"/>
</dbReference>
<dbReference type="InterPro" id="IPR038718">
    <property type="entry name" value="SNF2-like_sf"/>
</dbReference>
<dbReference type="Gene3D" id="3.40.50.300">
    <property type="entry name" value="P-loop containing nucleotide triphosphate hydrolases"/>
    <property type="match status" value="1"/>
</dbReference>
<dbReference type="GO" id="GO:0004386">
    <property type="term" value="F:helicase activity"/>
    <property type="evidence" value="ECO:0007669"/>
    <property type="project" value="UniProtKB-KW"/>
</dbReference>
<dbReference type="PANTHER" id="PTHR45766:SF6">
    <property type="entry name" value="SWI_SNF-RELATED MATRIX-ASSOCIATED ACTIN-DEPENDENT REGULATOR OF CHROMATIN SUBFAMILY A-LIKE PROTEIN 1"/>
    <property type="match status" value="1"/>
</dbReference>
<evidence type="ECO:0000256" key="1">
    <source>
        <dbReference type="ARBA" id="ARBA00022801"/>
    </source>
</evidence>
<sequence length="564" mass="64689">MTKVMDRPKIERTYGRIAYIMGEWVMEDIEPHVSIRLKKLFPKIPIYQVSPFHFKNTPDICSELEWFMIRYPLVISKQDFKLLKRGSKEFERILVDLDSILLPNFEPRSFKDIFIHENKQPRHYQWQMAELVTKKHVSLCADVMGLGKTITGIATIALNIQYGYAAVVVPTHLVKQWKDKIEEFTNLTVHIIKKGSPYNLPKADVYLFKYGMIRGWTEIFEKRFFYTVIFDEIQELRRGTVSQRGAAAKIICAHTTVRLGMSGTPIYGYGGEIWNIYNILQEGVLGTEYEFHLEWCTSLGNDKYKVNDPEALGQYLREHHLLIRRTKQDVGIEIGRVTRIIETVSYEENYIKSFEEIAKQLAITATTGSFVQRGQASMELDMKAHQITGIAKARGVAEIVKVLLESGEPVLLSGWHREVYKIWLDTLSEYNPVLYTGTETSQQKEKNKQAFISGQTNLIIISNRSGAGLDGLQFRCSTLIVGELDWSPKTHEQLEFRLDREGQPYPIMVIYPVADGGSDPVIMDLCGLKNSQADGIVDPDGKKDISYGSDETRIKKLVEYYLNK</sequence>
<name>A0AA86APD0_SULMK</name>
<dbReference type="KEGG" id="smul:SMUL_1881"/>
<dbReference type="InterPro" id="IPR000330">
    <property type="entry name" value="SNF2_N"/>
</dbReference>
<keyword evidence="1" id="KW-0378">Hydrolase</keyword>
<evidence type="ECO:0000259" key="2">
    <source>
        <dbReference type="PROSITE" id="PS51192"/>
    </source>
</evidence>
<dbReference type="AlphaFoldDB" id="A0AA86APD0"/>
<dbReference type="GO" id="GO:0016787">
    <property type="term" value="F:hydrolase activity"/>
    <property type="evidence" value="ECO:0007669"/>
    <property type="project" value="UniProtKB-KW"/>
</dbReference>
<evidence type="ECO:0000313" key="4">
    <source>
        <dbReference type="Proteomes" id="UP000019322"/>
    </source>
</evidence>
<organism evidence="3 4">
    <name type="scientific">Sulfurospirillum multivorans (strain DM 12446 / JCM 15788 / NBRC 109480)</name>
    <dbReference type="NCBI Taxonomy" id="1150621"/>
    <lineage>
        <taxon>Bacteria</taxon>
        <taxon>Pseudomonadati</taxon>
        <taxon>Campylobacterota</taxon>
        <taxon>Epsilonproteobacteria</taxon>
        <taxon>Campylobacterales</taxon>
        <taxon>Sulfurospirillaceae</taxon>
        <taxon>Sulfurospirillum</taxon>
    </lineage>
</organism>
<dbReference type="Gene3D" id="3.40.50.10810">
    <property type="entry name" value="Tandem AAA-ATPase domain"/>
    <property type="match status" value="1"/>
</dbReference>
<dbReference type="PROSITE" id="PS51192">
    <property type="entry name" value="HELICASE_ATP_BIND_1"/>
    <property type="match status" value="1"/>
</dbReference>